<name>C4II62_CLOBU</name>
<evidence type="ECO:0000313" key="1">
    <source>
        <dbReference type="EMBL" id="EEP53659.1"/>
    </source>
</evidence>
<dbReference type="AlphaFoldDB" id="C4II62"/>
<keyword evidence="2" id="KW-1185">Reference proteome</keyword>
<sequence length="39" mass="4402">MKEVRLMGSFVISCKAKDLQKAIAQVILTKEKNLLVKVQ</sequence>
<reference evidence="1 2" key="1">
    <citation type="submission" date="2009-08" db="EMBL/GenBank/DDBJ databases">
        <authorList>
            <person name="Shrivastava S."/>
            <person name="Brinkac L.B."/>
            <person name="Brown J.L."/>
            <person name="Bruce D.B."/>
            <person name="Detter C."/>
            <person name="Green L.D."/>
            <person name="Munk C.A."/>
            <person name="Rogers Y.C."/>
            <person name="Tapia R."/>
            <person name="Sims D.R."/>
            <person name="Smith L.A."/>
            <person name="Smith T.J."/>
            <person name="Sutton G."/>
            <person name="Brettin T."/>
        </authorList>
    </citation>
    <scope>NUCLEOTIDE SEQUENCE [LARGE SCALE GENOMIC DNA]</scope>
    <source>
        <strain evidence="2">E4 str. BoNT E BL5262</strain>
    </source>
</reference>
<protein>
    <submittedName>
        <fullName evidence="1">Uncharacterized protein</fullName>
    </submittedName>
</protein>
<gene>
    <name evidence="1" type="ORF">CLP_2946</name>
</gene>
<dbReference type="EMBL" id="ACOM01000005">
    <property type="protein sequence ID" value="EEP53659.1"/>
    <property type="molecule type" value="Genomic_DNA"/>
</dbReference>
<dbReference type="Proteomes" id="UP000003081">
    <property type="component" value="Unassembled WGS sequence"/>
</dbReference>
<dbReference type="HOGENOM" id="CLU_3381263_0_0_9"/>
<organism evidence="1 2">
    <name type="scientific">Clostridium butyricum E4 str. BoNT E BL5262</name>
    <dbReference type="NCBI Taxonomy" id="632245"/>
    <lineage>
        <taxon>Bacteria</taxon>
        <taxon>Bacillati</taxon>
        <taxon>Bacillota</taxon>
        <taxon>Clostridia</taxon>
        <taxon>Eubacteriales</taxon>
        <taxon>Clostridiaceae</taxon>
        <taxon>Clostridium</taxon>
    </lineage>
</organism>
<accession>C4II62</accession>
<comment type="caution">
    <text evidence="1">The sequence shown here is derived from an EMBL/GenBank/DDBJ whole genome shotgun (WGS) entry which is preliminary data.</text>
</comment>
<evidence type="ECO:0000313" key="2">
    <source>
        <dbReference type="Proteomes" id="UP000003081"/>
    </source>
</evidence>
<proteinExistence type="predicted"/>